<organism evidence="2 3">
    <name type="scientific">Carboxylicivirga linearis</name>
    <dbReference type="NCBI Taxonomy" id="1628157"/>
    <lineage>
        <taxon>Bacteria</taxon>
        <taxon>Pseudomonadati</taxon>
        <taxon>Bacteroidota</taxon>
        <taxon>Bacteroidia</taxon>
        <taxon>Marinilabiliales</taxon>
        <taxon>Marinilabiliaceae</taxon>
        <taxon>Carboxylicivirga</taxon>
    </lineage>
</organism>
<dbReference type="PANTHER" id="PTHR22642:SF2">
    <property type="entry name" value="PROTEIN LONG AFTER FAR-RED 3"/>
    <property type="match status" value="1"/>
</dbReference>
<dbReference type="PANTHER" id="PTHR22642">
    <property type="entry name" value="IMIDAZOLONEPROPIONASE"/>
    <property type="match status" value="1"/>
</dbReference>
<reference evidence="2 3" key="1">
    <citation type="journal article" date="2015" name="Int. J. Syst. Evol. Microbiol.">
        <title>Carboxylicivirga linearis sp. nov., isolated from a sea cucumber culture pond.</title>
        <authorList>
            <person name="Wang F.Q."/>
            <person name="Zhou Y.X."/>
            <person name="Lin X.Z."/>
            <person name="Chen G.J."/>
            <person name="Du Z.J."/>
        </authorList>
    </citation>
    <scope>NUCLEOTIDE SEQUENCE [LARGE SCALE GENOMIC DNA]</scope>
    <source>
        <strain evidence="2 3">FB218</strain>
    </source>
</reference>
<dbReference type="Gene3D" id="3.10.310.70">
    <property type="match status" value="1"/>
</dbReference>
<dbReference type="InterPro" id="IPR013108">
    <property type="entry name" value="Amidohydro_3"/>
</dbReference>
<feature type="domain" description="Amidohydrolase 3" evidence="1">
    <location>
        <begin position="78"/>
        <end position="567"/>
    </location>
</feature>
<dbReference type="Gene3D" id="2.30.40.10">
    <property type="entry name" value="Urease, subunit C, domain 1"/>
    <property type="match status" value="1"/>
</dbReference>
<accession>A0ABS5K037</accession>
<name>A0ABS5K037_9BACT</name>
<dbReference type="InterPro" id="IPR032466">
    <property type="entry name" value="Metal_Hydrolase"/>
</dbReference>
<dbReference type="InterPro" id="IPR033932">
    <property type="entry name" value="YtcJ-like"/>
</dbReference>
<evidence type="ECO:0000259" key="1">
    <source>
        <dbReference type="Pfam" id="PF07969"/>
    </source>
</evidence>
<dbReference type="Pfam" id="PF07969">
    <property type="entry name" value="Amidohydro_3"/>
    <property type="match status" value="1"/>
</dbReference>
<dbReference type="RefSeq" id="WP_212218439.1">
    <property type="nucleotide sequence ID" value="NZ_JAGUCO010000024.1"/>
</dbReference>
<evidence type="ECO:0000313" key="2">
    <source>
        <dbReference type="EMBL" id="MBS2100491.1"/>
    </source>
</evidence>
<comment type="caution">
    <text evidence="2">The sequence shown here is derived from an EMBL/GenBank/DDBJ whole genome shotgun (WGS) entry which is preliminary data.</text>
</comment>
<dbReference type="InterPro" id="IPR011059">
    <property type="entry name" value="Metal-dep_hydrolase_composite"/>
</dbReference>
<dbReference type="EMBL" id="JAGUCO010000024">
    <property type="protein sequence ID" value="MBS2100491.1"/>
    <property type="molecule type" value="Genomic_DNA"/>
</dbReference>
<keyword evidence="3" id="KW-1185">Reference proteome</keyword>
<dbReference type="Gene3D" id="3.20.20.140">
    <property type="entry name" value="Metal-dependent hydrolases"/>
    <property type="match status" value="1"/>
</dbReference>
<evidence type="ECO:0000313" key="3">
    <source>
        <dbReference type="Proteomes" id="UP000708576"/>
    </source>
</evidence>
<dbReference type="SUPFAM" id="SSF51556">
    <property type="entry name" value="Metallo-dependent hydrolases"/>
    <property type="match status" value="1"/>
</dbReference>
<dbReference type="SUPFAM" id="SSF51338">
    <property type="entry name" value="Composite domain of metallo-dependent hydrolases"/>
    <property type="match status" value="1"/>
</dbReference>
<sequence>MMRYKIVLKAIIIALIPILVLGTCTTEKTKEYKLFHGGTILTVDAEFSEEEAVVVQGKEIVAVGNLSTLKKQYGKQSETIDLQGNVMLPGFIDPHAHVVAGASVDYLMEYVGMSSFKTTDEVLARLKEIAAEKESGQWIAARNWDPSIQDGPEELTIKELDAVSTEHPIFVLNASGHLAYANSKAFEVAGITNDVTNPEGAEFVKDKNGELTGVMKNMASFLQVWMTMPEAQTLDPAKALLALTSDWNSKGITTTTELALGVTSGAAEWQLLQAIGQNPDLTARIRAYPSYLKNDEWTEAGIMPNDGNEMVRLVGFKLVADGSNQGYTGLQREPYCCGMHQGTYGKEYTSVEALTKFATQRGNEGWQLAIHGNGDAAIDNIITAVENLMEQGIDVAPLRIRIEHASIIHDEQFEKMKKYGISASFLIGHVHYWGVWLRDMVFGEEKVQLLDRAHSAECNNISYTLHSDFMVTNPDPLEMIEIAVNRRTFKEPDYKISPDESVSVESAIRALTSEAAWQCMSEHEIGSIEAGKLADFVILEKDPRKVNPEKISAIKVLSTWLNGEVVYKVE</sequence>
<proteinExistence type="predicted"/>
<gene>
    <name evidence="2" type="ORF">KEM10_19550</name>
</gene>
<dbReference type="CDD" id="cd01300">
    <property type="entry name" value="YtcJ_like"/>
    <property type="match status" value="1"/>
</dbReference>
<protein>
    <submittedName>
        <fullName evidence="2">Amidohydrolase</fullName>
    </submittedName>
</protein>
<dbReference type="Proteomes" id="UP000708576">
    <property type="component" value="Unassembled WGS sequence"/>
</dbReference>